<dbReference type="PROSITE" id="PS00211">
    <property type="entry name" value="ABC_TRANSPORTER_1"/>
    <property type="match status" value="1"/>
</dbReference>
<evidence type="ECO:0000256" key="3">
    <source>
        <dbReference type="ARBA" id="ARBA00022741"/>
    </source>
</evidence>
<dbReference type="InterPro" id="IPR003439">
    <property type="entry name" value="ABC_transporter-like_ATP-bd"/>
</dbReference>
<dbReference type="GO" id="GO:0016887">
    <property type="term" value="F:ATP hydrolysis activity"/>
    <property type="evidence" value="ECO:0007669"/>
    <property type="project" value="InterPro"/>
</dbReference>
<dbReference type="InterPro" id="IPR050683">
    <property type="entry name" value="Bact_Polysacc_Export_ATP-bd"/>
</dbReference>
<dbReference type="AlphaFoldDB" id="A0A9X2L8N6"/>
<evidence type="ECO:0000313" key="6">
    <source>
        <dbReference type="EMBL" id="MCQ8185149.1"/>
    </source>
</evidence>
<dbReference type="InterPro" id="IPR027417">
    <property type="entry name" value="P-loop_NTPase"/>
</dbReference>
<dbReference type="CDD" id="cd03220">
    <property type="entry name" value="ABC_KpsT_Wzt"/>
    <property type="match status" value="1"/>
</dbReference>
<dbReference type="GO" id="GO:0140359">
    <property type="term" value="F:ABC-type transporter activity"/>
    <property type="evidence" value="ECO:0007669"/>
    <property type="project" value="InterPro"/>
</dbReference>
<keyword evidence="4 6" id="KW-0067">ATP-binding</keyword>
<keyword evidence="2" id="KW-0813">Transport</keyword>
<reference evidence="6" key="1">
    <citation type="submission" date="2022-07" db="EMBL/GenBank/DDBJ databases">
        <title>Parvularcula maris sp. nov., an algicidal bacterium isolated from seawater.</title>
        <authorList>
            <person name="Li F."/>
        </authorList>
    </citation>
    <scope>NUCLEOTIDE SEQUENCE</scope>
    <source>
        <strain evidence="6">BGMRC 0090</strain>
    </source>
</reference>
<dbReference type="InterPro" id="IPR003593">
    <property type="entry name" value="AAA+_ATPase"/>
</dbReference>
<protein>
    <submittedName>
        <fullName evidence="6">ABC transporter ATP-binding protein</fullName>
    </submittedName>
</protein>
<organism evidence="6 7">
    <name type="scientific">Parvularcula maris</name>
    <dbReference type="NCBI Taxonomy" id="2965077"/>
    <lineage>
        <taxon>Bacteria</taxon>
        <taxon>Pseudomonadati</taxon>
        <taxon>Pseudomonadota</taxon>
        <taxon>Alphaproteobacteria</taxon>
        <taxon>Parvularculales</taxon>
        <taxon>Parvularculaceae</taxon>
        <taxon>Parvularcula</taxon>
    </lineage>
</organism>
<evidence type="ECO:0000256" key="1">
    <source>
        <dbReference type="ARBA" id="ARBA00005417"/>
    </source>
</evidence>
<dbReference type="Pfam" id="PF00005">
    <property type="entry name" value="ABC_tran"/>
    <property type="match status" value="1"/>
</dbReference>
<dbReference type="SMART" id="SM00382">
    <property type="entry name" value="AAA"/>
    <property type="match status" value="1"/>
</dbReference>
<dbReference type="SUPFAM" id="SSF52540">
    <property type="entry name" value="P-loop containing nucleoside triphosphate hydrolases"/>
    <property type="match status" value="1"/>
</dbReference>
<keyword evidence="7" id="KW-1185">Reference proteome</keyword>
<dbReference type="PANTHER" id="PTHR46743">
    <property type="entry name" value="TEICHOIC ACIDS EXPORT ATP-BINDING PROTEIN TAGH"/>
    <property type="match status" value="1"/>
</dbReference>
<feature type="domain" description="ABC transporter" evidence="5">
    <location>
        <begin position="29"/>
        <end position="250"/>
    </location>
</feature>
<sequence>MVRLDLTNIHLNYPLLARSASGMKAEGDVESSRIVYDKNGRPRAVRALSGIDLSVGTGERVALVGHNGSGKTTLLHVLAGLLPPDTGTVSIEGQVTSLININLGIQAQATGHANITLRGLAAGFSRKQIAEKRDAIANFSELGPFLDLPVETYSAGMRMRLSFAIATTFTPEILILDEWLSTGDASFRQKAADRMRTFSQAASIIVLASHSLPLIEQVCSRVVWLDSGRVRMDGDVAAVLDAYQEAMAEA</sequence>
<comment type="similarity">
    <text evidence="1">Belongs to the ABC transporter superfamily.</text>
</comment>
<dbReference type="Proteomes" id="UP001142610">
    <property type="component" value="Unassembled WGS sequence"/>
</dbReference>
<evidence type="ECO:0000259" key="5">
    <source>
        <dbReference type="PROSITE" id="PS50893"/>
    </source>
</evidence>
<evidence type="ECO:0000313" key="7">
    <source>
        <dbReference type="Proteomes" id="UP001142610"/>
    </source>
</evidence>
<dbReference type="GO" id="GO:0005524">
    <property type="term" value="F:ATP binding"/>
    <property type="evidence" value="ECO:0007669"/>
    <property type="project" value="UniProtKB-KW"/>
</dbReference>
<accession>A0A9X2L8N6</accession>
<evidence type="ECO:0000256" key="4">
    <source>
        <dbReference type="ARBA" id="ARBA00022840"/>
    </source>
</evidence>
<dbReference type="RefSeq" id="WP_256619018.1">
    <property type="nucleotide sequence ID" value="NZ_JANIBC010000004.1"/>
</dbReference>
<evidence type="ECO:0000256" key="2">
    <source>
        <dbReference type="ARBA" id="ARBA00022448"/>
    </source>
</evidence>
<dbReference type="EMBL" id="JANIBC010000004">
    <property type="protein sequence ID" value="MCQ8185149.1"/>
    <property type="molecule type" value="Genomic_DNA"/>
</dbReference>
<name>A0A9X2L8N6_9PROT</name>
<dbReference type="InterPro" id="IPR015860">
    <property type="entry name" value="ABC_transpr_TagH-like"/>
</dbReference>
<keyword evidence="3" id="KW-0547">Nucleotide-binding</keyword>
<dbReference type="InterPro" id="IPR017871">
    <property type="entry name" value="ABC_transporter-like_CS"/>
</dbReference>
<dbReference type="GO" id="GO:0016020">
    <property type="term" value="C:membrane"/>
    <property type="evidence" value="ECO:0007669"/>
    <property type="project" value="InterPro"/>
</dbReference>
<comment type="caution">
    <text evidence="6">The sequence shown here is derived from an EMBL/GenBank/DDBJ whole genome shotgun (WGS) entry which is preliminary data.</text>
</comment>
<dbReference type="PROSITE" id="PS50893">
    <property type="entry name" value="ABC_TRANSPORTER_2"/>
    <property type="match status" value="1"/>
</dbReference>
<dbReference type="PANTHER" id="PTHR46743:SF2">
    <property type="entry name" value="TEICHOIC ACIDS EXPORT ATP-BINDING PROTEIN TAGH"/>
    <property type="match status" value="1"/>
</dbReference>
<gene>
    <name evidence="6" type="ORF">NOG11_07060</name>
</gene>
<dbReference type="Gene3D" id="3.40.50.300">
    <property type="entry name" value="P-loop containing nucleotide triphosphate hydrolases"/>
    <property type="match status" value="1"/>
</dbReference>
<proteinExistence type="inferred from homology"/>